<dbReference type="RefSeq" id="XP_066708236.1">
    <property type="nucleotide sequence ID" value="XM_066866560.1"/>
</dbReference>
<dbReference type="GeneID" id="92099623"/>
<dbReference type="PROSITE" id="PS50013">
    <property type="entry name" value="CHROMO_2"/>
    <property type="match status" value="1"/>
</dbReference>
<gene>
    <name evidence="3" type="ORF">PG994_015151</name>
</gene>
<comment type="caution">
    <text evidence="3">The sequence shown here is derived from an EMBL/GenBank/DDBJ whole genome shotgun (WGS) entry which is preliminary data.</text>
</comment>
<protein>
    <recommendedName>
        <fullName evidence="2">Chromo domain-containing protein</fullName>
    </recommendedName>
</protein>
<feature type="domain" description="Chromo" evidence="2">
    <location>
        <begin position="18"/>
        <end position="60"/>
    </location>
</feature>
<evidence type="ECO:0000313" key="4">
    <source>
        <dbReference type="Proteomes" id="UP001480595"/>
    </source>
</evidence>
<evidence type="ECO:0000313" key="3">
    <source>
        <dbReference type="EMBL" id="KAK8038384.1"/>
    </source>
</evidence>
<reference evidence="3 4" key="1">
    <citation type="submission" date="2023-01" db="EMBL/GenBank/DDBJ databases">
        <title>Analysis of 21 Apiospora genomes using comparative genomics revels a genus with tremendous synthesis potential of carbohydrate active enzymes and secondary metabolites.</title>
        <authorList>
            <person name="Sorensen T."/>
        </authorList>
    </citation>
    <scope>NUCLEOTIDE SEQUENCE [LARGE SCALE GENOMIC DNA]</scope>
    <source>
        <strain evidence="3 4">CBS 135458</strain>
    </source>
</reference>
<dbReference type="SUPFAM" id="SSF54160">
    <property type="entry name" value="Chromo domain-like"/>
    <property type="match status" value="1"/>
</dbReference>
<accession>A0ABR1SVP0</accession>
<proteinExistence type="predicted"/>
<dbReference type="Pfam" id="PF00385">
    <property type="entry name" value="Chromo"/>
    <property type="match status" value="1"/>
</dbReference>
<dbReference type="CDD" id="cd00024">
    <property type="entry name" value="CD_CSD"/>
    <property type="match status" value="1"/>
</dbReference>
<dbReference type="InterPro" id="IPR000953">
    <property type="entry name" value="Chromo/chromo_shadow_dom"/>
</dbReference>
<sequence length="74" mass="8376">MWQECQQRPRLIDGEPTHAIEDVVAHYQTSTGSVYYAIKWAGYECPTWELESDLDGCVELSTPSCMRLAPVLEA</sequence>
<dbReference type="Proteomes" id="UP001480595">
    <property type="component" value="Unassembled WGS sequence"/>
</dbReference>
<evidence type="ECO:0000256" key="1">
    <source>
        <dbReference type="ARBA" id="ARBA00011353"/>
    </source>
</evidence>
<dbReference type="EMBL" id="JAQQWL010000016">
    <property type="protein sequence ID" value="KAK8038384.1"/>
    <property type="molecule type" value="Genomic_DNA"/>
</dbReference>
<dbReference type="InterPro" id="IPR016197">
    <property type="entry name" value="Chromo-like_dom_sf"/>
</dbReference>
<dbReference type="InterPro" id="IPR023780">
    <property type="entry name" value="Chromo_domain"/>
</dbReference>
<dbReference type="Gene3D" id="2.40.50.40">
    <property type="match status" value="1"/>
</dbReference>
<comment type="subunit">
    <text evidence="1">Component of the NuA4 histone acetyltransferase complex.</text>
</comment>
<keyword evidence="4" id="KW-1185">Reference proteome</keyword>
<organism evidence="3 4">
    <name type="scientific">Apiospora phragmitis</name>
    <dbReference type="NCBI Taxonomy" id="2905665"/>
    <lineage>
        <taxon>Eukaryota</taxon>
        <taxon>Fungi</taxon>
        <taxon>Dikarya</taxon>
        <taxon>Ascomycota</taxon>
        <taxon>Pezizomycotina</taxon>
        <taxon>Sordariomycetes</taxon>
        <taxon>Xylariomycetidae</taxon>
        <taxon>Amphisphaeriales</taxon>
        <taxon>Apiosporaceae</taxon>
        <taxon>Apiospora</taxon>
    </lineage>
</organism>
<name>A0ABR1SVP0_9PEZI</name>
<evidence type="ECO:0000259" key="2">
    <source>
        <dbReference type="PROSITE" id="PS50013"/>
    </source>
</evidence>